<evidence type="ECO:0000256" key="7">
    <source>
        <dbReference type="SAM" id="Phobius"/>
    </source>
</evidence>
<dbReference type="GO" id="GO:0050839">
    <property type="term" value="F:cell adhesion molecule binding"/>
    <property type="evidence" value="ECO:0007669"/>
    <property type="project" value="TreeGrafter"/>
</dbReference>
<keyword evidence="7" id="KW-0812">Transmembrane</keyword>
<reference evidence="8" key="1">
    <citation type="journal article" date="2012" name="Nature">
        <title>The oyster genome reveals stress adaptation and complexity of shell formation.</title>
        <authorList>
            <person name="Zhang G."/>
            <person name="Fang X."/>
            <person name="Guo X."/>
            <person name="Li L."/>
            <person name="Luo R."/>
            <person name="Xu F."/>
            <person name="Yang P."/>
            <person name="Zhang L."/>
            <person name="Wang X."/>
            <person name="Qi H."/>
            <person name="Xiong Z."/>
            <person name="Que H."/>
            <person name="Xie Y."/>
            <person name="Holland P.W."/>
            <person name="Paps J."/>
            <person name="Zhu Y."/>
            <person name="Wu F."/>
            <person name="Chen Y."/>
            <person name="Wang J."/>
            <person name="Peng C."/>
            <person name="Meng J."/>
            <person name="Yang L."/>
            <person name="Liu J."/>
            <person name="Wen B."/>
            <person name="Zhang N."/>
            <person name="Huang Z."/>
            <person name="Zhu Q."/>
            <person name="Feng Y."/>
            <person name="Mount A."/>
            <person name="Hedgecock D."/>
            <person name="Xu Z."/>
            <person name="Liu Y."/>
            <person name="Domazet-Loso T."/>
            <person name="Du Y."/>
            <person name="Sun X."/>
            <person name="Zhang S."/>
            <person name="Liu B."/>
            <person name="Cheng P."/>
            <person name="Jiang X."/>
            <person name="Li J."/>
            <person name="Fan D."/>
            <person name="Wang W."/>
            <person name="Fu W."/>
            <person name="Wang T."/>
            <person name="Wang B."/>
            <person name="Zhang J."/>
            <person name="Peng Z."/>
            <person name="Li Y."/>
            <person name="Li N."/>
            <person name="Wang J."/>
            <person name="Chen M."/>
            <person name="He Y."/>
            <person name="Tan F."/>
            <person name="Song X."/>
            <person name="Zheng Q."/>
            <person name="Huang R."/>
            <person name="Yang H."/>
            <person name="Du X."/>
            <person name="Chen L."/>
            <person name="Yang M."/>
            <person name="Gaffney P.M."/>
            <person name="Wang S."/>
            <person name="Luo L."/>
            <person name="She Z."/>
            <person name="Ming Y."/>
            <person name="Huang W."/>
            <person name="Zhang S."/>
            <person name="Huang B."/>
            <person name="Zhang Y."/>
            <person name="Qu T."/>
            <person name="Ni P."/>
            <person name="Miao G."/>
            <person name="Wang J."/>
            <person name="Wang Q."/>
            <person name="Steinberg C.E."/>
            <person name="Wang H."/>
            <person name="Li N."/>
            <person name="Qian L."/>
            <person name="Zhang G."/>
            <person name="Li Y."/>
            <person name="Yang H."/>
            <person name="Liu X."/>
            <person name="Wang J."/>
            <person name="Yin Y."/>
            <person name="Wang J."/>
        </authorList>
    </citation>
    <scope>NUCLEOTIDE SEQUENCE [LARGE SCALE GENOMIC DNA]</scope>
    <source>
        <strain evidence="8">05x7-T-G4-1.051#20</strain>
    </source>
</reference>
<comment type="subcellular location">
    <subcellularLocation>
        <location evidence="1">Membrane</location>
        <topology evidence="1">Single-pass type I membrane protein</topology>
    </subcellularLocation>
</comment>
<dbReference type="PANTHER" id="PTHR11640:SF31">
    <property type="entry name" value="IRREGULAR CHIASM C-ROUGHEST PROTEIN-RELATED"/>
    <property type="match status" value="1"/>
</dbReference>
<dbReference type="HOGENOM" id="CLU_610098_0_0_1"/>
<evidence type="ECO:0000256" key="4">
    <source>
        <dbReference type="ARBA" id="ARBA00023180"/>
    </source>
</evidence>
<evidence type="ECO:0000256" key="3">
    <source>
        <dbReference type="ARBA" id="ARBA00023157"/>
    </source>
</evidence>
<organism evidence="8">
    <name type="scientific">Magallana gigas</name>
    <name type="common">Pacific oyster</name>
    <name type="synonym">Crassostrea gigas</name>
    <dbReference type="NCBI Taxonomy" id="29159"/>
    <lineage>
        <taxon>Eukaryota</taxon>
        <taxon>Metazoa</taxon>
        <taxon>Spiralia</taxon>
        <taxon>Lophotrochozoa</taxon>
        <taxon>Mollusca</taxon>
        <taxon>Bivalvia</taxon>
        <taxon>Autobranchia</taxon>
        <taxon>Pteriomorphia</taxon>
        <taxon>Ostreida</taxon>
        <taxon>Ostreoidea</taxon>
        <taxon>Ostreidae</taxon>
        <taxon>Magallana</taxon>
    </lineage>
</organism>
<dbReference type="EMBL" id="JH818189">
    <property type="protein sequence ID" value="EKC35367.1"/>
    <property type="molecule type" value="Genomic_DNA"/>
</dbReference>
<sequence>MSGVYHCEASGVEGKVESDPVHLTIQYPPGDVTITPGDDTFYTKLRGKPLHDITCEADCVPECTYRWYIEGYRFTYTTGNSLFATRSYYYRGSLRFRCLASNAIEPYNYSRWITVKVKGSPIIVRYSNLSQKGYQVGDSLNYTVAYKATPEAEVSWSFVRWNKKESIEIREPQIQNNEEYTMIEISGLNFKSIVPKDNNFMSAQINDIQRNIPYSFRILANNSFGVAESDTTVNCTRQNIDKMASFIDNPNALVGIGILVLLLLIATAVLIAVLKLKRKRGSNNQDNSLRKQGNESHEEDNASDIVENILYITADDAKEQIQAPEATTENPQNGSDVYAVVEKKPKPDDVEDQPVYTDVCKADQKKKKPAIAAKPSKVKKDERPTVNKDGLIYVDLDLKDTPSTSTEVFVIHGADDRTQYVDIDFTRRADPPPDTDNEQSRNEKEKEKA</sequence>
<feature type="compositionally biased region" description="Basic and acidic residues" evidence="6">
    <location>
        <begin position="438"/>
        <end position="449"/>
    </location>
</feature>
<evidence type="ECO:0000256" key="2">
    <source>
        <dbReference type="ARBA" id="ARBA00023136"/>
    </source>
</evidence>
<evidence type="ECO:0000256" key="5">
    <source>
        <dbReference type="ARBA" id="ARBA00023319"/>
    </source>
</evidence>
<evidence type="ECO:0000313" key="8">
    <source>
        <dbReference type="EMBL" id="EKC35367.1"/>
    </source>
</evidence>
<proteinExistence type="predicted"/>
<dbReference type="PANTHER" id="PTHR11640">
    <property type="entry name" value="NEPHRIN"/>
    <property type="match status" value="1"/>
</dbReference>
<protein>
    <submittedName>
        <fullName evidence="8">Carcinoembryonic antigen-related cell adhesion molecule 1</fullName>
    </submittedName>
</protein>
<keyword evidence="5" id="KW-0393">Immunoglobulin domain</keyword>
<evidence type="ECO:0000256" key="6">
    <source>
        <dbReference type="SAM" id="MobiDB-lite"/>
    </source>
</evidence>
<dbReference type="InterPro" id="IPR007110">
    <property type="entry name" value="Ig-like_dom"/>
</dbReference>
<dbReference type="GO" id="GO:0098609">
    <property type="term" value="P:cell-cell adhesion"/>
    <property type="evidence" value="ECO:0007669"/>
    <property type="project" value="TreeGrafter"/>
</dbReference>
<name>K1QEM3_MAGGI</name>
<keyword evidence="3" id="KW-1015">Disulfide bond</keyword>
<keyword evidence="4" id="KW-0325">Glycoprotein</keyword>
<keyword evidence="7" id="KW-1133">Transmembrane helix</keyword>
<evidence type="ECO:0000256" key="1">
    <source>
        <dbReference type="ARBA" id="ARBA00004479"/>
    </source>
</evidence>
<keyword evidence="2 7" id="KW-0472">Membrane</keyword>
<dbReference type="InParanoid" id="K1QEM3"/>
<dbReference type="PROSITE" id="PS50835">
    <property type="entry name" value="IG_LIKE"/>
    <property type="match status" value="1"/>
</dbReference>
<dbReference type="AlphaFoldDB" id="K1QEM3"/>
<feature type="region of interest" description="Disordered" evidence="6">
    <location>
        <begin position="422"/>
        <end position="449"/>
    </location>
</feature>
<feature type="transmembrane region" description="Helical" evidence="7">
    <location>
        <begin position="252"/>
        <end position="274"/>
    </location>
</feature>
<gene>
    <name evidence="8" type="ORF">CGI_10018847</name>
</gene>
<dbReference type="InterPro" id="IPR051275">
    <property type="entry name" value="Cell_adhesion_signaling"/>
</dbReference>
<accession>K1QEM3</accession>
<feature type="compositionally biased region" description="Basic and acidic residues" evidence="6">
    <location>
        <begin position="422"/>
        <end position="431"/>
    </location>
</feature>
<dbReference type="GO" id="GO:0005911">
    <property type="term" value="C:cell-cell junction"/>
    <property type="evidence" value="ECO:0007669"/>
    <property type="project" value="TreeGrafter"/>
</dbReference>
<dbReference type="GO" id="GO:0005886">
    <property type="term" value="C:plasma membrane"/>
    <property type="evidence" value="ECO:0007669"/>
    <property type="project" value="TreeGrafter"/>
</dbReference>